<dbReference type="InterPro" id="IPR036772">
    <property type="entry name" value="SRCR-like_dom_sf"/>
</dbReference>
<dbReference type="Gene3D" id="3.10.250.10">
    <property type="entry name" value="SRCR-like domain"/>
    <property type="match status" value="1"/>
</dbReference>
<dbReference type="SMART" id="SM00202">
    <property type="entry name" value="SR"/>
    <property type="match status" value="1"/>
</dbReference>
<dbReference type="PANTHER" id="PTHR48071:SF27">
    <property type="entry name" value="SCAVENGER RECEPTOR CYSTEINE-RICH TYPE 1 PROTEIN M130-LIKE"/>
    <property type="match status" value="1"/>
</dbReference>
<feature type="disulfide bond" evidence="2">
    <location>
        <begin position="94"/>
        <end position="104"/>
    </location>
</feature>
<keyword evidence="5" id="KW-1185">Reference proteome</keyword>
<proteinExistence type="predicted"/>
<name>A0A7R9FU75_9CRUS</name>
<evidence type="ECO:0000256" key="2">
    <source>
        <dbReference type="PROSITE-ProRule" id="PRU00196"/>
    </source>
</evidence>
<evidence type="ECO:0000256" key="1">
    <source>
        <dbReference type="ARBA" id="ARBA00023157"/>
    </source>
</evidence>
<comment type="caution">
    <text evidence="2">Lacks conserved residue(s) required for the propagation of feature annotation.</text>
</comment>
<dbReference type="PROSITE" id="PS00420">
    <property type="entry name" value="SRCR_1"/>
    <property type="match status" value="1"/>
</dbReference>
<sequence>VCNGRQECGDESDEKECKVPVIELKLQGGMKPHQGRVEVKAYGEWGVICDDKFGLSDAEVICRQLGYSLGALKTFSGSAFGSGNGKFLLDDLTCTGNESSIAECQFPGWGQHDCHAEEVTALLISFISIYCSLYCRVHCTEVDSGLMQNTQKDV</sequence>
<dbReference type="PRINTS" id="PR00258">
    <property type="entry name" value="SPERACTRCPTR"/>
</dbReference>
<dbReference type="Proteomes" id="UP000677054">
    <property type="component" value="Unassembled WGS sequence"/>
</dbReference>
<accession>A0A7R9FU75</accession>
<dbReference type="EMBL" id="CAJPEV010012380">
    <property type="protein sequence ID" value="CAG0906470.1"/>
    <property type="molecule type" value="Genomic_DNA"/>
</dbReference>
<feature type="domain" description="SRCR" evidence="3">
    <location>
        <begin position="24"/>
        <end position="132"/>
    </location>
</feature>
<feature type="non-terminal residue" evidence="4">
    <location>
        <position position="1"/>
    </location>
</feature>
<dbReference type="OrthoDB" id="6020543at2759"/>
<dbReference type="Pfam" id="PF00530">
    <property type="entry name" value="SRCR"/>
    <property type="match status" value="1"/>
</dbReference>
<evidence type="ECO:0000313" key="5">
    <source>
        <dbReference type="Proteomes" id="UP000677054"/>
    </source>
</evidence>
<organism evidence="4">
    <name type="scientific">Darwinula stevensoni</name>
    <dbReference type="NCBI Taxonomy" id="69355"/>
    <lineage>
        <taxon>Eukaryota</taxon>
        <taxon>Metazoa</taxon>
        <taxon>Ecdysozoa</taxon>
        <taxon>Arthropoda</taxon>
        <taxon>Crustacea</taxon>
        <taxon>Oligostraca</taxon>
        <taxon>Ostracoda</taxon>
        <taxon>Podocopa</taxon>
        <taxon>Podocopida</taxon>
        <taxon>Darwinulocopina</taxon>
        <taxon>Darwinuloidea</taxon>
        <taxon>Darwinulidae</taxon>
        <taxon>Darwinula</taxon>
    </lineage>
</organism>
<reference evidence="4" key="1">
    <citation type="submission" date="2020-11" db="EMBL/GenBank/DDBJ databases">
        <authorList>
            <person name="Tran Van P."/>
        </authorList>
    </citation>
    <scope>NUCLEOTIDE SEQUENCE</scope>
</reference>
<protein>
    <recommendedName>
        <fullName evidence="3">SRCR domain-containing protein</fullName>
    </recommendedName>
</protein>
<evidence type="ECO:0000259" key="3">
    <source>
        <dbReference type="PROSITE" id="PS50287"/>
    </source>
</evidence>
<dbReference type="GO" id="GO:0016020">
    <property type="term" value="C:membrane"/>
    <property type="evidence" value="ECO:0007669"/>
    <property type="project" value="InterPro"/>
</dbReference>
<dbReference type="FunFam" id="3.10.250.10:FF:000026">
    <property type="entry name" value="Tequila, isoform D"/>
    <property type="match status" value="1"/>
</dbReference>
<dbReference type="SUPFAM" id="SSF56487">
    <property type="entry name" value="SRCR-like"/>
    <property type="match status" value="1"/>
</dbReference>
<dbReference type="PROSITE" id="PS50287">
    <property type="entry name" value="SRCR_2"/>
    <property type="match status" value="1"/>
</dbReference>
<evidence type="ECO:0000313" key="4">
    <source>
        <dbReference type="EMBL" id="CAD7254756.1"/>
    </source>
</evidence>
<gene>
    <name evidence="4" type="ORF">DSTB1V02_LOCUS14502</name>
</gene>
<dbReference type="EMBL" id="LR911898">
    <property type="protein sequence ID" value="CAD7254756.1"/>
    <property type="molecule type" value="Genomic_DNA"/>
</dbReference>
<dbReference type="InterPro" id="IPR001190">
    <property type="entry name" value="SRCR"/>
</dbReference>
<keyword evidence="1 2" id="KW-1015">Disulfide bond</keyword>
<feature type="non-terminal residue" evidence="4">
    <location>
        <position position="154"/>
    </location>
</feature>
<dbReference type="PANTHER" id="PTHR48071">
    <property type="entry name" value="SRCR DOMAIN-CONTAINING PROTEIN"/>
    <property type="match status" value="1"/>
</dbReference>
<dbReference type="AlphaFoldDB" id="A0A7R9FU75"/>